<name>A0A3S0Q544_9FLAO</name>
<organism evidence="1 2">
    <name type="scientific">Chryseobacterium arthrosphaerae</name>
    <dbReference type="NCBI Taxonomy" id="651561"/>
    <lineage>
        <taxon>Bacteria</taxon>
        <taxon>Pseudomonadati</taxon>
        <taxon>Bacteroidota</taxon>
        <taxon>Flavobacteriia</taxon>
        <taxon>Flavobacteriales</taxon>
        <taxon>Weeksellaceae</taxon>
        <taxon>Chryseobacterium group</taxon>
        <taxon>Chryseobacterium</taxon>
    </lineage>
</organism>
<dbReference type="EMBL" id="RYFC01000003">
    <property type="protein sequence ID" value="RTZ46682.1"/>
    <property type="molecule type" value="Genomic_DNA"/>
</dbReference>
<gene>
    <name evidence="1" type="ORF">EJ377_22060</name>
</gene>
<dbReference type="Proteomes" id="UP000276953">
    <property type="component" value="Unassembled WGS sequence"/>
</dbReference>
<protein>
    <submittedName>
        <fullName evidence="1">Uncharacterized protein</fullName>
    </submittedName>
</protein>
<proteinExistence type="predicted"/>
<accession>A0A3S0Q544</accession>
<comment type="caution">
    <text evidence="1">The sequence shown here is derived from an EMBL/GenBank/DDBJ whole genome shotgun (WGS) entry which is preliminary data.</text>
</comment>
<dbReference type="AlphaFoldDB" id="A0A3S0Q544"/>
<evidence type="ECO:0000313" key="2">
    <source>
        <dbReference type="Proteomes" id="UP000276953"/>
    </source>
</evidence>
<evidence type="ECO:0000313" key="1">
    <source>
        <dbReference type="EMBL" id="RTZ46682.1"/>
    </source>
</evidence>
<reference evidence="1 2" key="1">
    <citation type="submission" date="2018-12" db="EMBL/GenBank/DDBJ databases">
        <title>Draft Genome Sequence of Chryseobacterium arthrosphaerae strain ED882-96 Isolated from the Blood of a Patient with Liver Cirrhosis in Taiwan.</title>
        <authorList>
            <person name="Lin J.-N."/>
            <person name="Lai C.-H."/>
            <person name="Yang C.-H."/>
            <person name="Huang Y.-H."/>
        </authorList>
    </citation>
    <scope>NUCLEOTIDE SEQUENCE [LARGE SCALE GENOMIC DNA]</scope>
    <source>
        <strain evidence="1 2">ED882-96</strain>
    </source>
</reference>
<sequence>MLVLKYLQIFNKKSNGVDTSVYNIFFQEKKIGSIYFGSYYRPFTEEYSITEEKEIYDKVSLRGAKIYYSKYLEQDYKNGIYNDNYYYYDTINKNIAQIMLPKKSNKGSIGIYFDSVDVYKNKFAIVSTELSEGNKKNF</sequence>